<dbReference type="PANTHER" id="PTHR31286:SF178">
    <property type="entry name" value="DUF4283 DOMAIN-CONTAINING PROTEIN"/>
    <property type="match status" value="1"/>
</dbReference>
<feature type="compositionally biased region" description="Basic and acidic residues" evidence="1">
    <location>
        <begin position="295"/>
        <end position="312"/>
    </location>
</feature>
<feature type="compositionally biased region" description="Polar residues" evidence="1">
    <location>
        <begin position="241"/>
        <end position="257"/>
    </location>
</feature>
<evidence type="ECO:0000259" key="2">
    <source>
        <dbReference type="Pfam" id="PF14111"/>
    </source>
</evidence>
<reference evidence="3 4" key="1">
    <citation type="submission" date="2020-09" db="EMBL/GenBank/DDBJ databases">
        <authorList>
            <person name="Ashkenazy H."/>
        </authorList>
    </citation>
    <scope>NUCLEOTIDE SEQUENCE [LARGE SCALE GENOMIC DNA]</scope>
    <source>
        <strain evidence="4">cv. Cdm-0</strain>
    </source>
</reference>
<feature type="region of interest" description="Disordered" evidence="1">
    <location>
        <begin position="431"/>
        <end position="483"/>
    </location>
</feature>
<feature type="compositionally biased region" description="Basic residues" evidence="1">
    <location>
        <begin position="462"/>
        <end position="478"/>
    </location>
</feature>
<dbReference type="AlphaFoldDB" id="A0A7G2DYD1"/>
<accession>A0A7G2DYD1</accession>
<dbReference type="Proteomes" id="UP000516314">
    <property type="component" value="Chromosome 1"/>
</dbReference>
<feature type="region of interest" description="Disordered" evidence="1">
    <location>
        <begin position="341"/>
        <end position="368"/>
    </location>
</feature>
<sequence length="502" mass="56932">MLPRAPKSFSKAVTLTLLWYLRSSVLTILANRISYHLKGKEVANTYSPPPKRRIRAPSLDTCTLIVENSLTLMGRLTNSAIQRLWALFPFLSNRWNLRGKAVGSYLGKGCFQFKFDYEEDMQKVLDNRPYHFDQWMVILQKWEPIISETFPSLIPFWIDIQGLPKHYWQTEMLRSIGDDLGEVLDIEITSLTIAFTVIASPMKRSPIGSSDYKGDLKRLCSPPVSKATLRNYYSPRDNFVAPSSYSQGSERNYNPSRPVTHAKRSYPQTAHGEKSSSAARSFSQRNPNLRSPSRRLPDSRRSSHSRDISPSHRDHRRTSSPYHHNVQWREKTPIFVGHQHEAFDSSRSRRPPLERVFEDVGPPPPPPIPTTEEVMGELREVTLQYTNCDDPNESAARRRRVLQSESQNLMAETASQMIEAATQANKSYLDSLGERTGPSGDGIQESLSQPPGFSVPSEVPAKKKRGHPPTIKPLHKSPLRLTGAKSKTSLETLLRKMALKCL</sequence>
<evidence type="ECO:0000313" key="3">
    <source>
        <dbReference type="EMBL" id="CAD5314641.1"/>
    </source>
</evidence>
<dbReference type="Pfam" id="PF14111">
    <property type="entry name" value="DUF4283"/>
    <property type="match status" value="1"/>
</dbReference>
<proteinExistence type="predicted"/>
<dbReference type="InterPro" id="IPR025558">
    <property type="entry name" value="DUF4283"/>
</dbReference>
<protein>
    <submittedName>
        <fullName evidence="3">(thale cress) hypothetical protein</fullName>
    </submittedName>
</protein>
<feature type="domain" description="DUF4283" evidence="2">
    <location>
        <begin position="69"/>
        <end position="144"/>
    </location>
</feature>
<evidence type="ECO:0000256" key="1">
    <source>
        <dbReference type="SAM" id="MobiDB-lite"/>
    </source>
</evidence>
<dbReference type="InterPro" id="IPR040256">
    <property type="entry name" value="At4g02000-like"/>
</dbReference>
<dbReference type="PANTHER" id="PTHR31286">
    <property type="entry name" value="GLYCINE-RICH CELL WALL STRUCTURAL PROTEIN 1.8-LIKE"/>
    <property type="match status" value="1"/>
</dbReference>
<organism evidence="3 4">
    <name type="scientific">Arabidopsis thaliana</name>
    <name type="common">Mouse-ear cress</name>
    <dbReference type="NCBI Taxonomy" id="3702"/>
    <lineage>
        <taxon>Eukaryota</taxon>
        <taxon>Viridiplantae</taxon>
        <taxon>Streptophyta</taxon>
        <taxon>Embryophyta</taxon>
        <taxon>Tracheophyta</taxon>
        <taxon>Spermatophyta</taxon>
        <taxon>Magnoliopsida</taxon>
        <taxon>eudicotyledons</taxon>
        <taxon>Gunneridae</taxon>
        <taxon>Pentapetalae</taxon>
        <taxon>rosids</taxon>
        <taxon>malvids</taxon>
        <taxon>Brassicales</taxon>
        <taxon>Brassicaceae</taxon>
        <taxon>Camelineae</taxon>
        <taxon>Arabidopsis</taxon>
    </lineage>
</organism>
<name>A0A7G2DYD1_ARATH</name>
<dbReference type="EMBL" id="LR881466">
    <property type="protein sequence ID" value="CAD5314641.1"/>
    <property type="molecule type" value="Genomic_DNA"/>
</dbReference>
<feature type="region of interest" description="Disordered" evidence="1">
    <location>
        <begin position="240"/>
        <end position="328"/>
    </location>
</feature>
<feature type="compositionally biased region" description="Basic and acidic residues" evidence="1">
    <location>
        <begin position="341"/>
        <end position="358"/>
    </location>
</feature>
<gene>
    <name evidence="3" type="ORF">AT9943_LOCUS3065</name>
</gene>
<feature type="compositionally biased region" description="Polar residues" evidence="1">
    <location>
        <begin position="275"/>
        <end position="289"/>
    </location>
</feature>
<evidence type="ECO:0000313" key="4">
    <source>
        <dbReference type="Proteomes" id="UP000516314"/>
    </source>
</evidence>